<gene>
    <name evidence="1" type="ORF">ACFO0D_17785</name>
</gene>
<dbReference type="Gene3D" id="3.30.70.3090">
    <property type="entry name" value="ORF SCO4226, nickel-binding ferredoxin-like monomer"/>
    <property type="match status" value="1"/>
</dbReference>
<accession>A0ABV9ID02</accession>
<comment type="caution">
    <text evidence="1">The sequence shown here is derived from an EMBL/GenBank/DDBJ whole genome shotgun (WGS) entry which is preliminary data.</text>
</comment>
<dbReference type="EMBL" id="JBHSEI010000015">
    <property type="protein sequence ID" value="MFC4640183.1"/>
    <property type="molecule type" value="Genomic_DNA"/>
</dbReference>
<organism evidence="1 2">
    <name type="scientific">Deinococcus hohokamensis</name>
    <dbReference type="NCBI Taxonomy" id="309883"/>
    <lineage>
        <taxon>Bacteria</taxon>
        <taxon>Thermotogati</taxon>
        <taxon>Deinococcota</taxon>
        <taxon>Deinococci</taxon>
        <taxon>Deinococcales</taxon>
        <taxon>Deinococcaceae</taxon>
        <taxon>Deinococcus</taxon>
    </lineage>
</organism>
<name>A0ABV9ID02_9DEIO</name>
<dbReference type="InterPro" id="IPR042557">
    <property type="entry name" value="SCO4226"/>
</dbReference>
<dbReference type="InterPro" id="IPR025336">
    <property type="entry name" value="SCO4226-like"/>
</dbReference>
<protein>
    <submittedName>
        <fullName evidence="1">DUF4242 domain-containing protein</fullName>
    </submittedName>
</protein>
<dbReference type="Pfam" id="PF14026">
    <property type="entry name" value="SCO4226-like"/>
    <property type="match status" value="1"/>
</dbReference>
<dbReference type="Proteomes" id="UP001595952">
    <property type="component" value="Unassembled WGS sequence"/>
</dbReference>
<sequence length="90" mass="10063">MPRYMVERTFPDGLQIPMNSEGAAACLGVVDRNADLGVTWVHSYVSDDKHKTFCIYDGPTPEAIRQAAERNGLPVDQISKVSVLDPYFYQ</sequence>
<dbReference type="RefSeq" id="WP_380063168.1">
    <property type="nucleotide sequence ID" value="NZ_JBHSEI010000015.1"/>
</dbReference>
<evidence type="ECO:0000313" key="2">
    <source>
        <dbReference type="Proteomes" id="UP001595952"/>
    </source>
</evidence>
<keyword evidence="2" id="KW-1185">Reference proteome</keyword>
<proteinExistence type="predicted"/>
<evidence type="ECO:0000313" key="1">
    <source>
        <dbReference type="EMBL" id="MFC4640183.1"/>
    </source>
</evidence>
<reference evidence="2" key="1">
    <citation type="journal article" date="2019" name="Int. J. Syst. Evol. Microbiol.">
        <title>The Global Catalogue of Microorganisms (GCM) 10K type strain sequencing project: providing services to taxonomists for standard genome sequencing and annotation.</title>
        <authorList>
            <consortium name="The Broad Institute Genomics Platform"/>
            <consortium name="The Broad Institute Genome Sequencing Center for Infectious Disease"/>
            <person name="Wu L."/>
            <person name="Ma J."/>
        </authorList>
    </citation>
    <scope>NUCLEOTIDE SEQUENCE [LARGE SCALE GENOMIC DNA]</scope>
    <source>
        <strain evidence="2">CCUG 55995</strain>
    </source>
</reference>